<organism evidence="3 4">
    <name type="scientific">Cutibacterium porci</name>
    <dbReference type="NCBI Taxonomy" id="2605781"/>
    <lineage>
        <taxon>Bacteria</taxon>
        <taxon>Bacillati</taxon>
        <taxon>Actinomycetota</taxon>
        <taxon>Actinomycetes</taxon>
        <taxon>Propionibacteriales</taxon>
        <taxon>Propionibacteriaceae</taxon>
        <taxon>Cutibacterium</taxon>
    </lineage>
</organism>
<dbReference type="SUPFAM" id="SSF56563">
    <property type="entry name" value="Major capsid protein gp5"/>
    <property type="match status" value="1"/>
</dbReference>
<dbReference type="InterPro" id="IPR024455">
    <property type="entry name" value="Phage_capsid"/>
</dbReference>
<dbReference type="Gene3D" id="3.30.2400.10">
    <property type="entry name" value="Major capsid protein gp5"/>
    <property type="match status" value="1"/>
</dbReference>
<protein>
    <submittedName>
        <fullName evidence="3">Phage major capsid protein</fullName>
    </submittedName>
</protein>
<name>A0A7K0J5W9_9ACTN</name>
<comment type="caution">
    <text evidence="3">The sequence shown here is derived from an EMBL/GenBank/DDBJ whole genome shotgun (WGS) entry which is preliminary data.</text>
</comment>
<evidence type="ECO:0000313" key="4">
    <source>
        <dbReference type="Proteomes" id="UP000466104"/>
    </source>
</evidence>
<comment type="subcellular location">
    <subcellularLocation>
        <location evidence="1">Virion</location>
    </subcellularLocation>
</comment>
<dbReference type="EMBL" id="VUMG01000002">
    <property type="protein sequence ID" value="MSS45334.1"/>
    <property type="molecule type" value="Genomic_DNA"/>
</dbReference>
<dbReference type="AlphaFoldDB" id="A0A7K0J5W9"/>
<proteinExistence type="predicted"/>
<dbReference type="Proteomes" id="UP000466104">
    <property type="component" value="Unassembled WGS sequence"/>
</dbReference>
<dbReference type="Pfam" id="PF05065">
    <property type="entry name" value="Phage_capsid"/>
    <property type="match status" value="2"/>
</dbReference>
<sequence>MTISDLRTKRAETWEKAKAFLDDHRNTDGILSAEDDATYAHMEADIDALANEIPHSERAQRRDADMARATAAPLVSMPEGSNIDPETAPSSRRATNTYKQAFWNAVRLNASPLEVRNALSEGVDTEGGYLVPDEFEHTLVQSLADQNIVRPLARVIQTTSGDRKIPVVATPGTASWLDEGSAYTESDEKFTQLSLSAHKLGTFLKISEKLLNDAAFDIEAYLTAEFARRIGTAEEEAFIAEDGKGKPTGIFDATAGAQDGVTAAKATDITAGSPDLIFGKPVHSSAFVPEVKAGARSVAFGDLGYYWITDRQGRSFKRLNELFATTKQAVIMLATHFYESRDGATAGYWVDKSGTTDAVWNAVNTLLRFDRDWKI</sequence>
<accession>A0A7K0J5W9</accession>
<feature type="domain" description="Phage capsid-like C-terminal" evidence="2">
    <location>
        <begin position="268"/>
        <end position="332"/>
    </location>
</feature>
<evidence type="ECO:0000256" key="1">
    <source>
        <dbReference type="ARBA" id="ARBA00004328"/>
    </source>
</evidence>
<feature type="domain" description="Phage capsid-like C-terminal" evidence="2">
    <location>
        <begin position="127"/>
        <end position="266"/>
    </location>
</feature>
<dbReference type="InterPro" id="IPR054612">
    <property type="entry name" value="Phage_capsid-like_C"/>
</dbReference>
<gene>
    <name evidence="3" type="ORF">FYJ43_04585</name>
</gene>
<evidence type="ECO:0000259" key="2">
    <source>
        <dbReference type="Pfam" id="PF05065"/>
    </source>
</evidence>
<dbReference type="RefSeq" id="WP_154562486.1">
    <property type="nucleotide sequence ID" value="NZ_VUMG01000002.1"/>
</dbReference>
<keyword evidence="4" id="KW-1185">Reference proteome</keyword>
<evidence type="ECO:0000313" key="3">
    <source>
        <dbReference type="EMBL" id="MSS45334.1"/>
    </source>
</evidence>
<dbReference type="NCBIfam" id="TIGR01554">
    <property type="entry name" value="major_cap_HK97"/>
    <property type="match status" value="2"/>
</dbReference>
<reference evidence="3 4" key="1">
    <citation type="submission" date="2019-08" db="EMBL/GenBank/DDBJ databases">
        <title>In-depth cultivation of the pig gut microbiome towards novel bacterial diversity and tailored functional studies.</title>
        <authorList>
            <person name="Wylensek D."/>
            <person name="Hitch T.C.A."/>
            <person name="Clavel T."/>
        </authorList>
    </citation>
    <scope>NUCLEOTIDE SEQUENCE [LARGE SCALE GENOMIC DNA]</scope>
    <source>
        <strain evidence="3 4">WCA-380-WT-3A</strain>
    </source>
</reference>